<dbReference type="KEGG" id="sace:GIY23_11245"/>
<organism evidence="3 4">
    <name type="scientific">Allosaccharopolyspora coralli</name>
    <dbReference type="NCBI Taxonomy" id="2665642"/>
    <lineage>
        <taxon>Bacteria</taxon>
        <taxon>Bacillati</taxon>
        <taxon>Actinomycetota</taxon>
        <taxon>Actinomycetes</taxon>
        <taxon>Pseudonocardiales</taxon>
        <taxon>Pseudonocardiaceae</taxon>
        <taxon>Allosaccharopolyspora</taxon>
    </lineage>
</organism>
<feature type="signal peptide" evidence="2">
    <location>
        <begin position="1"/>
        <end position="22"/>
    </location>
</feature>
<dbReference type="EMBL" id="CP045929">
    <property type="protein sequence ID" value="QGK70019.1"/>
    <property type="molecule type" value="Genomic_DNA"/>
</dbReference>
<evidence type="ECO:0000313" key="4">
    <source>
        <dbReference type="Proteomes" id="UP000371041"/>
    </source>
</evidence>
<evidence type="ECO:0000313" key="3">
    <source>
        <dbReference type="EMBL" id="QGK70019.1"/>
    </source>
</evidence>
<dbReference type="InterPro" id="IPR015943">
    <property type="entry name" value="WD40/YVTN_repeat-like_dom_sf"/>
</dbReference>
<dbReference type="Gene3D" id="2.130.10.10">
    <property type="entry name" value="YVTN repeat-like/Quinoprotein amine dehydrogenase"/>
    <property type="match status" value="1"/>
</dbReference>
<evidence type="ECO:0000256" key="2">
    <source>
        <dbReference type="SAM" id="SignalP"/>
    </source>
</evidence>
<keyword evidence="2" id="KW-0732">Signal</keyword>
<dbReference type="RefSeq" id="WP_154076602.1">
    <property type="nucleotide sequence ID" value="NZ_CP045929.1"/>
</dbReference>
<evidence type="ECO:0008006" key="5">
    <source>
        <dbReference type="Google" id="ProtNLM"/>
    </source>
</evidence>
<dbReference type="AlphaFoldDB" id="A0A5Q3QEZ0"/>
<gene>
    <name evidence="3" type="ORF">GIY23_11245</name>
</gene>
<protein>
    <recommendedName>
        <fullName evidence="5">Lipoprotein</fullName>
    </recommendedName>
</protein>
<name>A0A5Q3QEZ0_9PSEU</name>
<reference evidence="4" key="1">
    <citation type="submission" date="2019-11" db="EMBL/GenBank/DDBJ databases">
        <title>The complete genome sequence of Saccharopolyspora sp. E2A.</title>
        <authorList>
            <person name="Zhang G."/>
        </authorList>
    </citation>
    <scope>NUCLEOTIDE SEQUENCE [LARGE SCALE GENOMIC DNA]</scope>
    <source>
        <strain evidence="4">E2A</strain>
    </source>
</reference>
<feature type="region of interest" description="Disordered" evidence="1">
    <location>
        <begin position="88"/>
        <end position="107"/>
    </location>
</feature>
<dbReference type="SUPFAM" id="SSF75011">
    <property type="entry name" value="3-carboxy-cis,cis-mucoante lactonizing enzyme"/>
    <property type="match status" value="1"/>
</dbReference>
<dbReference type="Proteomes" id="UP000371041">
    <property type="component" value="Chromosome"/>
</dbReference>
<accession>A0A5Q3QEZ0</accession>
<feature type="chain" id="PRO_5024326256" description="Lipoprotein" evidence="2">
    <location>
        <begin position="23"/>
        <end position="328"/>
    </location>
</feature>
<dbReference type="PROSITE" id="PS51257">
    <property type="entry name" value="PROKAR_LIPOPROTEIN"/>
    <property type="match status" value="1"/>
</dbReference>
<evidence type="ECO:0000256" key="1">
    <source>
        <dbReference type="SAM" id="MobiDB-lite"/>
    </source>
</evidence>
<proteinExistence type="predicted"/>
<sequence length="328" mass="34002">MRRLVATCLTAAVLTGCATSNATDPLQVTDDLRAAEPARSPAPGQAPAGRVLPAAAAQHTSYDPATGTLTVATGRTLALYDTAALGTPPRTLELPGEPATLSPSSRDGHLLAPVPDADTLATVDLRTGRVDTRPAPGGPVDADDTGGALTLALRDARTVTTTKDGQTTTVPGFTSPHEILTTGEGKAVLDDHTTSLTALDPGSTDKGEALRAGEGATHAVTDRYQRILTTDTRGNELLAFSTDPLILKQRYPVPGAPYALAYDPQRDLAWITLTETNELVGYDIAGGEPVERHRFPTVRQPNAATVDPATGTVYVTSATGDGIQVVAL</sequence>
<keyword evidence="4" id="KW-1185">Reference proteome</keyword>